<evidence type="ECO:0000313" key="1">
    <source>
        <dbReference type="EMBL" id="CAG8697223.1"/>
    </source>
</evidence>
<comment type="caution">
    <text evidence="1">The sequence shown here is derived from an EMBL/GenBank/DDBJ whole genome shotgun (WGS) entry which is preliminary data.</text>
</comment>
<accession>A0A9N9HMZ0</accession>
<reference evidence="1" key="1">
    <citation type="submission" date="2021-06" db="EMBL/GenBank/DDBJ databases">
        <authorList>
            <person name="Kallberg Y."/>
            <person name="Tangrot J."/>
            <person name="Rosling A."/>
        </authorList>
    </citation>
    <scope>NUCLEOTIDE SEQUENCE</scope>
    <source>
        <strain evidence="1">FL966</strain>
    </source>
</reference>
<sequence>PLMFPMASYTNESSQISRSSSSSMILAPSTESESDTEEEVCFTFNEGIEQLRKDLMKNEQTFTATEYIIPIFEPKFSNITAIFAFDNSTNHSTYAKDALIALRMNLGPSRNQPVMWLTTYNDANRNQQFQSMAFEEDYEDPAMQEKPKEIKLILQKREL</sequence>
<proteinExistence type="predicted"/>
<dbReference type="PANTHER" id="PTHR35871:SF1">
    <property type="entry name" value="CXC1-LIKE CYSTEINE CLUSTER ASSOCIATED WITH KDZ TRANSPOSASES DOMAIN-CONTAINING PROTEIN"/>
    <property type="match status" value="1"/>
</dbReference>
<keyword evidence="2" id="KW-1185">Reference proteome</keyword>
<dbReference type="AlphaFoldDB" id="A0A9N9HMZ0"/>
<dbReference type="Proteomes" id="UP000789759">
    <property type="component" value="Unassembled WGS sequence"/>
</dbReference>
<gene>
    <name evidence="1" type="ORF">CPELLU_LOCUS11627</name>
</gene>
<dbReference type="OrthoDB" id="6511194at2759"/>
<dbReference type="PANTHER" id="PTHR35871">
    <property type="entry name" value="EXPRESSED PROTEIN"/>
    <property type="match status" value="1"/>
</dbReference>
<evidence type="ECO:0000313" key="2">
    <source>
        <dbReference type="Proteomes" id="UP000789759"/>
    </source>
</evidence>
<organism evidence="1 2">
    <name type="scientific">Cetraspora pellucida</name>
    <dbReference type="NCBI Taxonomy" id="1433469"/>
    <lineage>
        <taxon>Eukaryota</taxon>
        <taxon>Fungi</taxon>
        <taxon>Fungi incertae sedis</taxon>
        <taxon>Mucoromycota</taxon>
        <taxon>Glomeromycotina</taxon>
        <taxon>Glomeromycetes</taxon>
        <taxon>Diversisporales</taxon>
        <taxon>Gigasporaceae</taxon>
        <taxon>Cetraspora</taxon>
    </lineage>
</organism>
<name>A0A9N9HMZ0_9GLOM</name>
<feature type="non-terminal residue" evidence="1">
    <location>
        <position position="1"/>
    </location>
</feature>
<protein>
    <submittedName>
        <fullName evidence="1">15461_t:CDS:1</fullName>
    </submittedName>
</protein>
<dbReference type="EMBL" id="CAJVQA010010480">
    <property type="protein sequence ID" value="CAG8697223.1"/>
    <property type="molecule type" value="Genomic_DNA"/>
</dbReference>